<dbReference type="InterPro" id="IPR008962">
    <property type="entry name" value="PapD-like_sf"/>
</dbReference>
<evidence type="ECO:0000313" key="3">
    <source>
        <dbReference type="Proteomes" id="UP001596456"/>
    </source>
</evidence>
<dbReference type="InterPro" id="IPR013783">
    <property type="entry name" value="Ig-like_fold"/>
</dbReference>
<evidence type="ECO:0000313" key="2">
    <source>
        <dbReference type="EMBL" id="MFC7335208.1"/>
    </source>
</evidence>
<dbReference type="RefSeq" id="WP_377360743.1">
    <property type="nucleotide sequence ID" value="NZ_JBHTCM010000028.1"/>
</dbReference>
<dbReference type="PANTHER" id="PTHR30251">
    <property type="entry name" value="PILUS ASSEMBLY CHAPERONE"/>
    <property type="match status" value="1"/>
</dbReference>
<keyword evidence="3" id="KW-1185">Reference proteome</keyword>
<dbReference type="Gene3D" id="2.60.40.10">
    <property type="entry name" value="Immunoglobulins"/>
    <property type="match status" value="1"/>
</dbReference>
<sequence>MPLLLRLLVPLAFLLVVGVILLPRPAGAFRLVPIEMEFEPAGRGATQIFQLQNDNADPVAVEITIKARAMDRDGQDVLTDAGDDWVIFPEQIILQPGESQSVRVQWIGPATPDRELAFRLIAEQLPIDIGRPPPRGGQVRLLVNYIASLYVMPAGVKADVGVVSAQAVTAPDGRRLELVLRNDGTTRKPLHEPTLTLKGGGTSVTLTPDQLGGLNGENMLAGTTRRFLLPWPEKLPVGAVTASLSLP</sequence>
<dbReference type="PANTHER" id="PTHR30251:SF4">
    <property type="entry name" value="SLR1668 PROTEIN"/>
    <property type="match status" value="1"/>
</dbReference>
<proteinExistence type="predicted"/>
<evidence type="ECO:0000259" key="1">
    <source>
        <dbReference type="Pfam" id="PF00345"/>
    </source>
</evidence>
<comment type="caution">
    <text evidence="2">The sequence shown here is derived from an EMBL/GenBank/DDBJ whole genome shotgun (WGS) entry which is preliminary data.</text>
</comment>
<protein>
    <submittedName>
        <fullName evidence="2">Molecular chaperone</fullName>
    </submittedName>
</protein>
<gene>
    <name evidence="2" type="ORF">ACFQPS_18725</name>
</gene>
<accession>A0ABW2KYP8</accession>
<dbReference type="InterPro" id="IPR050643">
    <property type="entry name" value="Periplasmic_pilus_chap"/>
</dbReference>
<dbReference type="SUPFAM" id="SSF49354">
    <property type="entry name" value="PapD-like"/>
    <property type="match status" value="1"/>
</dbReference>
<dbReference type="EMBL" id="JBHTCM010000028">
    <property type="protein sequence ID" value="MFC7335208.1"/>
    <property type="molecule type" value="Genomic_DNA"/>
</dbReference>
<name>A0ABW2KYP8_9PROT</name>
<dbReference type="Pfam" id="PF00345">
    <property type="entry name" value="PapD_N"/>
    <property type="match status" value="1"/>
</dbReference>
<dbReference type="Proteomes" id="UP001596456">
    <property type="component" value="Unassembled WGS sequence"/>
</dbReference>
<feature type="domain" description="Pili assembly chaperone N-terminal" evidence="1">
    <location>
        <begin position="46"/>
        <end position="156"/>
    </location>
</feature>
<organism evidence="2 3">
    <name type="scientific">Rhodocista pekingensis</name>
    <dbReference type="NCBI Taxonomy" id="201185"/>
    <lineage>
        <taxon>Bacteria</taxon>
        <taxon>Pseudomonadati</taxon>
        <taxon>Pseudomonadota</taxon>
        <taxon>Alphaproteobacteria</taxon>
        <taxon>Rhodospirillales</taxon>
        <taxon>Azospirillaceae</taxon>
        <taxon>Rhodocista</taxon>
    </lineage>
</organism>
<reference evidence="3" key="1">
    <citation type="journal article" date="2019" name="Int. J. Syst. Evol. Microbiol.">
        <title>The Global Catalogue of Microorganisms (GCM) 10K type strain sequencing project: providing services to taxonomists for standard genome sequencing and annotation.</title>
        <authorList>
            <consortium name="The Broad Institute Genomics Platform"/>
            <consortium name="The Broad Institute Genome Sequencing Center for Infectious Disease"/>
            <person name="Wu L."/>
            <person name="Ma J."/>
        </authorList>
    </citation>
    <scope>NUCLEOTIDE SEQUENCE [LARGE SCALE GENOMIC DNA]</scope>
    <source>
        <strain evidence="3">CGMCC 1.16275</strain>
    </source>
</reference>
<dbReference type="InterPro" id="IPR016147">
    <property type="entry name" value="Pili_assmbl_chaperone_N"/>
</dbReference>